<dbReference type="Pfam" id="PF13478">
    <property type="entry name" value="XdhC_C"/>
    <property type="match status" value="1"/>
</dbReference>
<dbReference type="Pfam" id="PF02625">
    <property type="entry name" value="XdhC_CoxI"/>
    <property type="match status" value="1"/>
</dbReference>
<dbReference type="InterPro" id="IPR003777">
    <property type="entry name" value="XdhC_CoxI"/>
</dbReference>
<name>A0ABW0YRD3_9BACI</name>
<dbReference type="InterPro" id="IPR052698">
    <property type="entry name" value="MoCofactor_Util/Proc"/>
</dbReference>
<gene>
    <name evidence="3" type="ORF">ACFPU1_14220</name>
</gene>
<comment type="caution">
    <text evidence="3">The sequence shown here is derived from an EMBL/GenBank/DDBJ whole genome shotgun (WGS) entry which is preliminary data.</text>
</comment>
<protein>
    <submittedName>
        <fullName evidence="3">XdhC family protein</fullName>
    </submittedName>
</protein>
<evidence type="ECO:0000259" key="2">
    <source>
        <dbReference type="Pfam" id="PF13478"/>
    </source>
</evidence>
<accession>A0ABW0YRD3</accession>
<dbReference type="SUPFAM" id="SSF51984">
    <property type="entry name" value="MurCD N-terminal domain"/>
    <property type="match status" value="1"/>
</dbReference>
<dbReference type="Gene3D" id="3.40.50.720">
    <property type="entry name" value="NAD(P)-binding Rossmann-like Domain"/>
    <property type="match status" value="1"/>
</dbReference>
<dbReference type="InterPro" id="IPR027051">
    <property type="entry name" value="XdhC_Rossmann_dom"/>
</dbReference>
<evidence type="ECO:0000313" key="3">
    <source>
        <dbReference type="EMBL" id="MFC5713922.1"/>
    </source>
</evidence>
<dbReference type="RefSeq" id="WP_385942311.1">
    <property type="nucleotide sequence ID" value="NZ_JBHSOZ010000008.1"/>
</dbReference>
<evidence type="ECO:0000259" key="1">
    <source>
        <dbReference type="Pfam" id="PF02625"/>
    </source>
</evidence>
<evidence type="ECO:0000313" key="4">
    <source>
        <dbReference type="Proteomes" id="UP001596142"/>
    </source>
</evidence>
<sequence length="348" mass="38531">MDTIYEVLEEIDSSSQRAMLATIIHVEGSAYRKEGTSMLVKGDGAQIGVLSAGCLEEDILARKDSVLARGSTKIVYDMRNSDEISWGEGSGCNGKIEILLEPLDDIFLKQLKMLGSQLAKGKEVLMGKKIDVEEQRAECFFLTDDDVVFGDWVIDRHIDSLKELRDKASKEGLKSGKQLSLDPLTEVYFQYFQPKPRLFIFGAGPDAVPLASFADQSGFTVTVADWRPALCTKERFPEAVNLMTGFPEDLLQQITFTPKDSVILMTHNFHKDKEILSHVKDKPLRYLGVLGSQSRTSRLLEKKDVPSFIHSPIGLDIGAEGPEQIALSVAAELVKVVKKTPGHEKVST</sequence>
<organism evidence="3 4">
    <name type="scientific">Thalassorhabdus alkalitolerans</name>
    <dbReference type="NCBI Taxonomy" id="2282697"/>
    <lineage>
        <taxon>Bacteria</taxon>
        <taxon>Bacillati</taxon>
        <taxon>Bacillota</taxon>
        <taxon>Bacilli</taxon>
        <taxon>Bacillales</taxon>
        <taxon>Bacillaceae</taxon>
        <taxon>Thalassorhabdus</taxon>
    </lineage>
</organism>
<dbReference type="EMBL" id="JBHSOZ010000008">
    <property type="protein sequence ID" value="MFC5713922.1"/>
    <property type="molecule type" value="Genomic_DNA"/>
</dbReference>
<dbReference type="PANTHER" id="PTHR30388:SF6">
    <property type="entry name" value="XANTHINE DEHYDROGENASE SUBUNIT A-RELATED"/>
    <property type="match status" value="1"/>
</dbReference>
<dbReference type="Proteomes" id="UP001596142">
    <property type="component" value="Unassembled WGS sequence"/>
</dbReference>
<proteinExistence type="predicted"/>
<feature type="domain" description="XdhC Rossmann" evidence="2">
    <location>
        <begin position="198"/>
        <end position="333"/>
    </location>
</feature>
<keyword evidence="4" id="KW-1185">Reference proteome</keyword>
<reference evidence="4" key="1">
    <citation type="journal article" date="2019" name="Int. J. Syst. Evol. Microbiol.">
        <title>The Global Catalogue of Microorganisms (GCM) 10K type strain sequencing project: providing services to taxonomists for standard genome sequencing and annotation.</title>
        <authorList>
            <consortium name="The Broad Institute Genomics Platform"/>
            <consortium name="The Broad Institute Genome Sequencing Center for Infectious Disease"/>
            <person name="Wu L."/>
            <person name="Ma J."/>
        </authorList>
    </citation>
    <scope>NUCLEOTIDE SEQUENCE [LARGE SCALE GENOMIC DNA]</scope>
    <source>
        <strain evidence="4">CECT 7184</strain>
    </source>
</reference>
<dbReference type="PANTHER" id="PTHR30388">
    <property type="entry name" value="ALDEHYDE OXIDOREDUCTASE MOLYBDENUM COFACTOR ASSEMBLY PROTEIN"/>
    <property type="match status" value="1"/>
</dbReference>
<feature type="domain" description="XdhC- CoxI" evidence="1">
    <location>
        <begin position="15"/>
        <end position="75"/>
    </location>
</feature>